<evidence type="ECO:0000313" key="2">
    <source>
        <dbReference type="EMBL" id="GAA4248386.1"/>
    </source>
</evidence>
<dbReference type="Proteomes" id="UP001500620">
    <property type="component" value="Unassembled WGS sequence"/>
</dbReference>
<accession>A0ABP8D6Q2</accession>
<evidence type="ECO:0000256" key="1">
    <source>
        <dbReference type="SAM" id="Phobius"/>
    </source>
</evidence>
<gene>
    <name evidence="2" type="ORF">GCM10022255_028200</name>
</gene>
<keyword evidence="1" id="KW-0812">Transmembrane</keyword>
<organism evidence="2 3">
    <name type="scientific">Dactylosporangium darangshiense</name>
    <dbReference type="NCBI Taxonomy" id="579108"/>
    <lineage>
        <taxon>Bacteria</taxon>
        <taxon>Bacillati</taxon>
        <taxon>Actinomycetota</taxon>
        <taxon>Actinomycetes</taxon>
        <taxon>Micromonosporales</taxon>
        <taxon>Micromonosporaceae</taxon>
        <taxon>Dactylosporangium</taxon>
    </lineage>
</organism>
<evidence type="ECO:0000313" key="3">
    <source>
        <dbReference type="Proteomes" id="UP001500620"/>
    </source>
</evidence>
<dbReference type="InterPro" id="IPR047789">
    <property type="entry name" value="CU044_5270-like"/>
</dbReference>
<feature type="transmembrane region" description="Helical" evidence="1">
    <location>
        <begin position="45"/>
        <end position="65"/>
    </location>
</feature>
<sequence length="314" mass="33071">MNDLQALQQFGEALDPAGQEPPARLRHRVLRSAAQPARPRRIPRLALAGGLAAVITAGVLAAQVVGIGGHKPAASAAASEILHGAAEEARHQPAITVRPDQFVYVESIATNASFGAPGSKPTLEKEHRTAWLSADGEHDGLVRSNDRSLTLPGCINGKEVQTKGGQSVTTDCTPLPGYVANLPTDSKAMLDYLYDHRSGGNPRDQQAFTTAADLIREAYVSPASLAAVFDAVARIPGVEVVGDVTDEAGRHGVAVAITEVQGMRTELIFDKASHAFLGTRAVMVRDEDGMHKGDIFESSAVLKVAIVDRAGQTP</sequence>
<keyword evidence="1" id="KW-1133">Transmembrane helix</keyword>
<proteinExistence type="predicted"/>
<dbReference type="RefSeq" id="WP_345125934.1">
    <property type="nucleotide sequence ID" value="NZ_BAABAT010000006.1"/>
</dbReference>
<dbReference type="NCBIfam" id="NF038083">
    <property type="entry name" value="CU044_5270_fam"/>
    <property type="match status" value="1"/>
</dbReference>
<keyword evidence="3" id="KW-1185">Reference proteome</keyword>
<comment type="caution">
    <text evidence="2">The sequence shown here is derived from an EMBL/GenBank/DDBJ whole genome shotgun (WGS) entry which is preliminary data.</text>
</comment>
<reference evidence="3" key="1">
    <citation type="journal article" date="2019" name="Int. J. Syst. Evol. Microbiol.">
        <title>The Global Catalogue of Microorganisms (GCM) 10K type strain sequencing project: providing services to taxonomists for standard genome sequencing and annotation.</title>
        <authorList>
            <consortium name="The Broad Institute Genomics Platform"/>
            <consortium name="The Broad Institute Genome Sequencing Center for Infectious Disease"/>
            <person name="Wu L."/>
            <person name="Ma J."/>
        </authorList>
    </citation>
    <scope>NUCLEOTIDE SEQUENCE [LARGE SCALE GENOMIC DNA]</scope>
    <source>
        <strain evidence="3">JCM 17441</strain>
    </source>
</reference>
<name>A0ABP8D6Q2_9ACTN</name>
<keyword evidence="1" id="KW-0472">Membrane</keyword>
<protein>
    <submittedName>
        <fullName evidence="2">CU044_5270 family protein</fullName>
    </submittedName>
</protein>
<dbReference type="EMBL" id="BAABAT010000006">
    <property type="protein sequence ID" value="GAA4248386.1"/>
    <property type="molecule type" value="Genomic_DNA"/>
</dbReference>